<gene>
    <name evidence="2" type="ORF">OJ996_20105</name>
</gene>
<reference evidence="2" key="1">
    <citation type="submission" date="2022-10" db="EMBL/GenBank/DDBJ databases">
        <title>Luteolibacter sp. GHJ8, whole genome shotgun sequencing project.</title>
        <authorList>
            <person name="Zhao G."/>
            <person name="Shen L."/>
        </authorList>
    </citation>
    <scope>NUCLEOTIDE SEQUENCE</scope>
    <source>
        <strain evidence="2">GHJ8</strain>
    </source>
</reference>
<dbReference type="Gene3D" id="3.30.70.1290">
    <property type="entry name" value="Transposase IS200-like"/>
    <property type="match status" value="1"/>
</dbReference>
<dbReference type="InterPro" id="IPR052715">
    <property type="entry name" value="RAYT_transposase"/>
</dbReference>
<evidence type="ECO:0000313" key="3">
    <source>
        <dbReference type="Proteomes" id="UP001165653"/>
    </source>
</evidence>
<dbReference type="InterPro" id="IPR036515">
    <property type="entry name" value="Transposase_17_sf"/>
</dbReference>
<accession>A0ABT3G8E7</accession>
<organism evidence="2 3">
    <name type="scientific">Luteolibacter rhizosphaerae</name>
    <dbReference type="NCBI Taxonomy" id="2989719"/>
    <lineage>
        <taxon>Bacteria</taxon>
        <taxon>Pseudomonadati</taxon>
        <taxon>Verrucomicrobiota</taxon>
        <taxon>Verrucomicrobiia</taxon>
        <taxon>Verrucomicrobiales</taxon>
        <taxon>Verrucomicrobiaceae</taxon>
        <taxon>Luteolibacter</taxon>
    </lineage>
</organism>
<keyword evidence="3" id="KW-1185">Reference proteome</keyword>
<evidence type="ECO:0000313" key="2">
    <source>
        <dbReference type="EMBL" id="MCW1915902.1"/>
    </source>
</evidence>
<sequence length="215" mass="25924">MEFRFYDPSNPATVTNGHLPHWEQENSTYFITWRTADSIPREKAQYWTRQREQWLRTHAINPTDPDWRKKVENLSEDLRRELRRFSRFLDDEMDSCHGECLLRDPDLSRVVADSLHHFDGERYLLGDFVVMPNHVHVLVGGMDRGSMQLQVTSWKRWTSLEINRRTGREGRLWQTESFDHLVRSQSAFERFRRYISDNPAKAKLREGEYVLWQRR</sequence>
<dbReference type="PANTHER" id="PTHR36966">
    <property type="entry name" value="REP-ASSOCIATED TYROSINE TRANSPOSASE"/>
    <property type="match status" value="1"/>
</dbReference>
<dbReference type="Proteomes" id="UP001165653">
    <property type="component" value="Unassembled WGS sequence"/>
</dbReference>
<dbReference type="EMBL" id="JAPDDR010000011">
    <property type="protein sequence ID" value="MCW1915902.1"/>
    <property type="molecule type" value="Genomic_DNA"/>
</dbReference>
<proteinExistence type="predicted"/>
<name>A0ABT3G8E7_9BACT</name>
<feature type="domain" description="Transposase IS200-like" evidence="1">
    <location>
        <begin position="24"/>
        <end position="198"/>
    </location>
</feature>
<dbReference type="SUPFAM" id="SSF143422">
    <property type="entry name" value="Transposase IS200-like"/>
    <property type="match status" value="1"/>
</dbReference>
<evidence type="ECO:0000259" key="1">
    <source>
        <dbReference type="SMART" id="SM01321"/>
    </source>
</evidence>
<dbReference type="RefSeq" id="WP_264515464.1">
    <property type="nucleotide sequence ID" value="NZ_JAPDDR010000011.1"/>
</dbReference>
<dbReference type="InterPro" id="IPR002686">
    <property type="entry name" value="Transposase_17"/>
</dbReference>
<dbReference type="PANTHER" id="PTHR36966:SF1">
    <property type="entry name" value="REP-ASSOCIATED TYROSINE TRANSPOSASE"/>
    <property type="match status" value="1"/>
</dbReference>
<protein>
    <submittedName>
        <fullName evidence="2">Transposase</fullName>
    </submittedName>
</protein>
<comment type="caution">
    <text evidence="2">The sequence shown here is derived from an EMBL/GenBank/DDBJ whole genome shotgun (WGS) entry which is preliminary data.</text>
</comment>
<dbReference type="SMART" id="SM01321">
    <property type="entry name" value="Y1_Tnp"/>
    <property type="match status" value="1"/>
</dbReference>